<dbReference type="AlphaFoldDB" id="A0A376DTW6"/>
<dbReference type="EMBL" id="UFVQ01000003">
    <property type="protein sequence ID" value="STC95600.1"/>
    <property type="molecule type" value="Genomic_DNA"/>
</dbReference>
<organism evidence="1 2">
    <name type="scientific">Chryseobacterium carnipullorum</name>
    <dbReference type="NCBI Taxonomy" id="1124835"/>
    <lineage>
        <taxon>Bacteria</taxon>
        <taxon>Pseudomonadati</taxon>
        <taxon>Bacteroidota</taxon>
        <taxon>Flavobacteriia</taxon>
        <taxon>Flavobacteriales</taxon>
        <taxon>Weeksellaceae</taxon>
        <taxon>Chryseobacterium group</taxon>
        <taxon>Chryseobacterium</taxon>
    </lineage>
</organism>
<reference evidence="1 2" key="1">
    <citation type="submission" date="2018-06" db="EMBL/GenBank/DDBJ databases">
        <authorList>
            <consortium name="Pathogen Informatics"/>
            <person name="Doyle S."/>
        </authorList>
    </citation>
    <scope>NUCLEOTIDE SEQUENCE [LARGE SCALE GENOMIC DNA]</scope>
    <source>
        <strain evidence="1 2">NCTC13533</strain>
    </source>
</reference>
<accession>A0A376DTW6</accession>
<dbReference type="InterPro" id="IPR005564">
    <property type="entry name" value="Major_capsid_GpE"/>
</dbReference>
<dbReference type="Pfam" id="PF03864">
    <property type="entry name" value="Phage_cap_E"/>
    <property type="match status" value="1"/>
</dbReference>
<name>A0A376DTW6_CHRCU</name>
<gene>
    <name evidence="1" type="ORF">NCTC13533_01932</name>
</gene>
<evidence type="ECO:0008006" key="3">
    <source>
        <dbReference type="Google" id="ProtNLM"/>
    </source>
</evidence>
<evidence type="ECO:0000313" key="1">
    <source>
        <dbReference type="EMBL" id="STC95600.1"/>
    </source>
</evidence>
<proteinExistence type="predicted"/>
<dbReference type="InterPro" id="IPR053738">
    <property type="entry name" value="Lambda_capsid_assembly"/>
</dbReference>
<dbReference type="Proteomes" id="UP000255224">
    <property type="component" value="Unassembled WGS sequence"/>
</dbReference>
<protein>
    <recommendedName>
        <fullName evidence="3">Major capsid protein E</fullName>
    </recommendedName>
</protein>
<sequence length="363" mass="39803">MIINANNIVPEFSASNMNAIINAYTLGDLQYRNYFPLQYQTDLTYQNLESTTSAKVMADIVAIGSKAPRKGRDFIAAMKGEIPKIEIARDLDEHDLIKIQQLRNAVQLNPTNAAIKNQMIDKIYGDSNFVLDGVNARAEHAAKQFASTGKYKITATNNSGGVADLLIDFKVRVVNAAKDWFTAADADPIKDIQTLQTEALSKGYRFSTITVDQATANQIPTIKSMQEFVYGVANNGGTTQMFKPTLEMINTRLALYGLPTIRIWETFVNYESKAGVLSATNGWEPGNVLLSVSPVLGNTQYTTTPEFNMTFGDTTSQTVSDGFILVKTFGVQDPILVSTKATAFALPVLNDTKKNVILKTKLA</sequence>
<dbReference type="Gene3D" id="3.90.1690.10">
    <property type="entry name" value="phage-related protein like domain"/>
    <property type="match status" value="1"/>
</dbReference>
<dbReference type="RefSeq" id="WP_228426021.1">
    <property type="nucleotide sequence ID" value="NZ_CP033920.1"/>
</dbReference>
<evidence type="ECO:0000313" key="2">
    <source>
        <dbReference type="Proteomes" id="UP000255224"/>
    </source>
</evidence>